<accession>A0A645CZX1</accession>
<dbReference type="PANTHER" id="PTHR22600:SF57">
    <property type="entry name" value="BETA-N-ACETYLHEXOSAMINIDASE"/>
    <property type="match status" value="1"/>
</dbReference>
<dbReference type="GO" id="GO:0016020">
    <property type="term" value="C:membrane"/>
    <property type="evidence" value="ECO:0007669"/>
    <property type="project" value="TreeGrafter"/>
</dbReference>
<dbReference type="GO" id="GO:0030203">
    <property type="term" value="P:glycosaminoglycan metabolic process"/>
    <property type="evidence" value="ECO:0007669"/>
    <property type="project" value="TreeGrafter"/>
</dbReference>
<dbReference type="AlphaFoldDB" id="A0A645CZX1"/>
<feature type="domain" description="Glycoside hydrolase family 20 catalytic" evidence="5">
    <location>
        <begin position="1"/>
        <end position="107"/>
    </location>
</feature>
<dbReference type="EC" id="3.2.1.52" evidence="3"/>
<comment type="caution">
    <text evidence="6">The sequence shown here is derived from an EMBL/GenBank/DDBJ whole genome shotgun (WGS) entry which is preliminary data.</text>
</comment>
<dbReference type="Pfam" id="PF00728">
    <property type="entry name" value="Glyco_hydro_20"/>
    <property type="match status" value="1"/>
</dbReference>
<evidence type="ECO:0000259" key="5">
    <source>
        <dbReference type="Pfam" id="PF00728"/>
    </source>
</evidence>
<evidence type="ECO:0000256" key="3">
    <source>
        <dbReference type="ARBA" id="ARBA00012663"/>
    </source>
</evidence>
<dbReference type="Gene3D" id="3.20.20.80">
    <property type="entry name" value="Glycosidases"/>
    <property type="match status" value="1"/>
</dbReference>
<evidence type="ECO:0000256" key="2">
    <source>
        <dbReference type="ARBA" id="ARBA00006285"/>
    </source>
</evidence>
<dbReference type="InterPro" id="IPR025705">
    <property type="entry name" value="Beta_hexosaminidase_sua/sub"/>
</dbReference>
<comment type="catalytic activity">
    <reaction evidence="1">
        <text>Hydrolysis of terminal non-reducing N-acetyl-D-hexosamine residues in N-acetyl-beta-D-hexosaminides.</text>
        <dbReference type="EC" id="3.2.1.52"/>
    </reaction>
</comment>
<reference evidence="6" key="1">
    <citation type="submission" date="2019-08" db="EMBL/GenBank/DDBJ databases">
        <authorList>
            <person name="Kucharzyk K."/>
            <person name="Murdoch R.W."/>
            <person name="Higgins S."/>
            <person name="Loffler F."/>
        </authorList>
    </citation>
    <scope>NUCLEOTIDE SEQUENCE</scope>
</reference>
<evidence type="ECO:0000256" key="4">
    <source>
        <dbReference type="ARBA" id="ARBA00022801"/>
    </source>
</evidence>
<dbReference type="SUPFAM" id="SSF51445">
    <property type="entry name" value="(Trans)glycosidases"/>
    <property type="match status" value="1"/>
</dbReference>
<dbReference type="GO" id="GO:0005975">
    <property type="term" value="P:carbohydrate metabolic process"/>
    <property type="evidence" value="ECO:0007669"/>
    <property type="project" value="InterPro"/>
</dbReference>
<name>A0A645CZX1_9ZZZZ</name>
<keyword evidence="4" id="KW-0378">Hydrolase</keyword>
<sequence length="155" mass="17681">MVWLEKGASYEEAARMGHPVVAAIHHQTYFDYYQGNPATEPLAIGGYIPLRKIYAYDPVPEKFSAEISRWILGAQGQIWSQYIKTPEHVEYMTFPRAAALAEGVWSPRDRKDYASFCSRMEPYMKRLEHLGVNYRKPEPPGCEWNPDAGKPSVGV</sequence>
<proteinExistence type="inferred from homology"/>
<evidence type="ECO:0000313" key="6">
    <source>
        <dbReference type="EMBL" id="MPM82425.1"/>
    </source>
</evidence>
<dbReference type="InterPro" id="IPR017853">
    <property type="entry name" value="GH"/>
</dbReference>
<organism evidence="6">
    <name type="scientific">bioreactor metagenome</name>
    <dbReference type="NCBI Taxonomy" id="1076179"/>
    <lineage>
        <taxon>unclassified sequences</taxon>
        <taxon>metagenomes</taxon>
        <taxon>ecological metagenomes</taxon>
    </lineage>
</organism>
<dbReference type="PANTHER" id="PTHR22600">
    <property type="entry name" value="BETA-HEXOSAMINIDASE"/>
    <property type="match status" value="1"/>
</dbReference>
<evidence type="ECO:0000256" key="1">
    <source>
        <dbReference type="ARBA" id="ARBA00001231"/>
    </source>
</evidence>
<dbReference type="GO" id="GO:0004563">
    <property type="term" value="F:beta-N-acetylhexosaminidase activity"/>
    <property type="evidence" value="ECO:0007669"/>
    <property type="project" value="UniProtKB-EC"/>
</dbReference>
<protein>
    <recommendedName>
        <fullName evidence="3">beta-N-acetylhexosaminidase</fullName>
        <ecNumber evidence="3">3.2.1.52</ecNumber>
    </recommendedName>
</protein>
<dbReference type="InterPro" id="IPR015883">
    <property type="entry name" value="Glyco_hydro_20_cat"/>
</dbReference>
<comment type="similarity">
    <text evidence="2">Belongs to the glycosyl hydrolase 20 family.</text>
</comment>
<gene>
    <name evidence="6" type="ORF">SDC9_129486</name>
</gene>
<dbReference type="EMBL" id="VSSQ01031516">
    <property type="protein sequence ID" value="MPM82425.1"/>
    <property type="molecule type" value="Genomic_DNA"/>
</dbReference>